<sequence>MYMVDSNIWFYYFDENLPEHAVVVKYLDPLIKQENISTSTIILMDVIHYLFKRLGPVIGSEKSHVFQLGHFETLEFTSKDLD</sequence>
<organism evidence="1">
    <name type="scientific">marine sediment metagenome</name>
    <dbReference type="NCBI Taxonomy" id="412755"/>
    <lineage>
        <taxon>unclassified sequences</taxon>
        <taxon>metagenomes</taxon>
        <taxon>ecological metagenomes</taxon>
    </lineage>
</organism>
<dbReference type="EMBL" id="BART01025085">
    <property type="protein sequence ID" value="GAG96550.1"/>
    <property type="molecule type" value="Genomic_DNA"/>
</dbReference>
<proteinExistence type="predicted"/>
<protein>
    <recommendedName>
        <fullName evidence="2">PIN domain-containing protein</fullName>
    </recommendedName>
</protein>
<gene>
    <name evidence="1" type="ORF">S01H4_45111</name>
</gene>
<reference evidence="1" key="1">
    <citation type="journal article" date="2014" name="Front. Microbiol.">
        <title>High frequency of phylogenetically diverse reductive dehalogenase-homologous genes in deep subseafloor sedimentary metagenomes.</title>
        <authorList>
            <person name="Kawai M."/>
            <person name="Futagami T."/>
            <person name="Toyoda A."/>
            <person name="Takaki Y."/>
            <person name="Nishi S."/>
            <person name="Hori S."/>
            <person name="Arai W."/>
            <person name="Tsubouchi T."/>
            <person name="Morono Y."/>
            <person name="Uchiyama I."/>
            <person name="Ito T."/>
            <person name="Fujiyama A."/>
            <person name="Inagaki F."/>
            <person name="Takami H."/>
        </authorList>
    </citation>
    <scope>NUCLEOTIDE SEQUENCE</scope>
    <source>
        <strain evidence="1">Expedition CK06-06</strain>
    </source>
</reference>
<accession>X1BNI5</accession>
<dbReference type="SUPFAM" id="SSF88723">
    <property type="entry name" value="PIN domain-like"/>
    <property type="match status" value="1"/>
</dbReference>
<comment type="caution">
    <text evidence="1">The sequence shown here is derived from an EMBL/GenBank/DDBJ whole genome shotgun (WGS) entry which is preliminary data.</text>
</comment>
<dbReference type="AlphaFoldDB" id="X1BNI5"/>
<name>X1BNI5_9ZZZZ</name>
<evidence type="ECO:0008006" key="2">
    <source>
        <dbReference type="Google" id="ProtNLM"/>
    </source>
</evidence>
<dbReference type="InterPro" id="IPR029060">
    <property type="entry name" value="PIN-like_dom_sf"/>
</dbReference>
<evidence type="ECO:0000313" key="1">
    <source>
        <dbReference type="EMBL" id="GAG96550.1"/>
    </source>
</evidence>
<feature type="non-terminal residue" evidence="1">
    <location>
        <position position="82"/>
    </location>
</feature>
<dbReference type="Gene3D" id="3.40.50.1010">
    <property type="entry name" value="5'-nuclease"/>
    <property type="match status" value="1"/>
</dbReference>